<feature type="domain" description="Thioredoxin" evidence="4">
    <location>
        <begin position="86"/>
        <end position="252"/>
    </location>
</feature>
<feature type="transmembrane region" description="Helical" evidence="3">
    <location>
        <begin position="12"/>
        <end position="33"/>
    </location>
</feature>
<dbReference type="Pfam" id="PF02630">
    <property type="entry name" value="SCO1-SenC"/>
    <property type="match status" value="1"/>
</dbReference>
<evidence type="ECO:0000259" key="4">
    <source>
        <dbReference type="PROSITE" id="PS51352"/>
    </source>
</evidence>
<protein>
    <submittedName>
        <fullName evidence="5">Cytochrome oxidase biogenesis protein Sco1/SenC/PrrC, putative copper metallochaperone</fullName>
    </submittedName>
</protein>
<keyword evidence="3" id="KW-1133">Transmembrane helix</keyword>
<reference evidence="5" key="1">
    <citation type="submission" date="2018-06" db="EMBL/GenBank/DDBJ databases">
        <authorList>
            <person name="Zhirakovskaya E."/>
        </authorList>
    </citation>
    <scope>NUCLEOTIDE SEQUENCE</scope>
</reference>
<evidence type="ECO:0000313" key="5">
    <source>
        <dbReference type="EMBL" id="VAX40102.1"/>
    </source>
</evidence>
<dbReference type="PANTHER" id="PTHR12151">
    <property type="entry name" value="ELECTRON TRANSPORT PROTIN SCO1/SENC FAMILY MEMBER"/>
    <property type="match status" value="1"/>
</dbReference>
<evidence type="ECO:0000256" key="1">
    <source>
        <dbReference type="ARBA" id="ARBA00010996"/>
    </source>
</evidence>
<dbReference type="PANTHER" id="PTHR12151:SF25">
    <property type="entry name" value="LINALOOL DEHYDRATASE_ISOMERASE DOMAIN-CONTAINING PROTEIN"/>
    <property type="match status" value="1"/>
</dbReference>
<gene>
    <name evidence="5" type="ORF">MNBD_PLANCTO02-1704</name>
</gene>
<dbReference type="Gene3D" id="3.40.30.10">
    <property type="entry name" value="Glutaredoxin"/>
    <property type="match status" value="1"/>
</dbReference>
<dbReference type="SUPFAM" id="SSF52833">
    <property type="entry name" value="Thioredoxin-like"/>
    <property type="match status" value="1"/>
</dbReference>
<dbReference type="EMBL" id="UOGL01000401">
    <property type="protein sequence ID" value="VAX40102.1"/>
    <property type="molecule type" value="Genomic_DNA"/>
</dbReference>
<organism evidence="5">
    <name type="scientific">hydrothermal vent metagenome</name>
    <dbReference type="NCBI Taxonomy" id="652676"/>
    <lineage>
        <taxon>unclassified sequences</taxon>
        <taxon>metagenomes</taxon>
        <taxon>ecological metagenomes</taxon>
    </lineage>
</organism>
<comment type="similarity">
    <text evidence="1">Belongs to the SCO1/2 family.</text>
</comment>
<dbReference type="InterPro" id="IPR036249">
    <property type="entry name" value="Thioredoxin-like_sf"/>
</dbReference>
<evidence type="ECO:0000256" key="3">
    <source>
        <dbReference type="SAM" id="Phobius"/>
    </source>
</evidence>
<keyword evidence="3" id="KW-0472">Membrane</keyword>
<sequence length="271" mass="30418">MTTSSQPSSTRLYWRIAIFALWLVAGGAVVMTVKGRLKQQKIAPHVTLTQEKNNNENKVDSNKQFTKNPNGTISVHPQPAGTVFNVWDPKGIKDFKFFDINGKAVTKKDMLGKPWVISFIFTRCTTSCPVITRVMQSELMNRLKGVDVRLVSLTVDPEYDTSEILADYAQYRDTENGKWLFLTGDKKQIFDLIHNSFKQSAYDDKGQPVGMHVAHSNSVLHVDATGVIRGKYRGTNKTEMAQLRKALKKEAKEILNREKTSPSSPATNSLP</sequence>
<keyword evidence="2" id="KW-0186">Copper</keyword>
<dbReference type="InterPro" id="IPR003782">
    <property type="entry name" value="SCO1/SenC"/>
</dbReference>
<keyword evidence="3" id="KW-0812">Transmembrane</keyword>
<proteinExistence type="inferred from homology"/>
<accession>A0A3B1DHB4</accession>
<name>A0A3B1DHB4_9ZZZZ</name>
<dbReference type="AlphaFoldDB" id="A0A3B1DHB4"/>
<dbReference type="InterPro" id="IPR013766">
    <property type="entry name" value="Thioredoxin_domain"/>
</dbReference>
<evidence type="ECO:0000256" key="2">
    <source>
        <dbReference type="ARBA" id="ARBA00023008"/>
    </source>
</evidence>
<dbReference type="CDD" id="cd02968">
    <property type="entry name" value="SCO"/>
    <property type="match status" value="1"/>
</dbReference>
<dbReference type="PROSITE" id="PS51352">
    <property type="entry name" value="THIOREDOXIN_2"/>
    <property type="match status" value="1"/>
</dbReference>